<dbReference type="EMBL" id="PCXU01000013">
    <property type="protein sequence ID" value="PIR43674.1"/>
    <property type="molecule type" value="Genomic_DNA"/>
</dbReference>
<sequence length="320" mass="36026">MNKLYIKDLKVGDVLVNHKFAIKDFAKKVGKTNNEYYTVVLSDKTGFIDAKIWSNSFAECSVDQIKIGNVVNVTGKIDEYNSTPQIILEKMIITEEYNAGDFLSEGTRDANEIFNSILETVDLLEDTDIKNLILDIFKNEDLLKKYKQVPAGEFVHHSFVGGLLEHVYEMLEFAKTAKILYPDINFSELAFGVIFHDIGKIEELGVNGVVMERTLPGYLIGHLGQGLLLVNKHFPENFDVTKKNRLLHMILSHHGEKDKGSPIQPMTLEALVLSEIDTLSSRVGIYYTNLSKGETDEKGLTAYSKYLGASFLVHKDTEEP</sequence>
<dbReference type="PANTHER" id="PTHR37294">
    <property type="entry name" value="3'-5' EXORIBONUCLEASE YHAM"/>
    <property type="match status" value="1"/>
</dbReference>
<reference evidence="4 5" key="1">
    <citation type="submission" date="2017-09" db="EMBL/GenBank/DDBJ databases">
        <title>Depth-based differentiation of microbial function through sediment-hosted aquifers and enrichment of novel symbionts in the deep terrestrial subsurface.</title>
        <authorList>
            <person name="Probst A.J."/>
            <person name="Ladd B."/>
            <person name="Jarett J.K."/>
            <person name="Geller-Mcgrath D.E."/>
            <person name="Sieber C.M."/>
            <person name="Emerson J.B."/>
            <person name="Anantharaman K."/>
            <person name="Thomas B.C."/>
            <person name="Malmstrom R."/>
            <person name="Stieglmeier M."/>
            <person name="Klingl A."/>
            <person name="Woyke T."/>
            <person name="Ryan C.M."/>
            <person name="Banfield J.F."/>
        </authorList>
    </citation>
    <scope>NUCLEOTIDE SEQUENCE [LARGE SCALE GENOMIC DNA]</scope>
    <source>
        <strain evidence="4">CG10_big_fil_rev_8_21_14_0_10_32_10</strain>
    </source>
</reference>
<evidence type="ECO:0000313" key="5">
    <source>
        <dbReference type="Proteomes" id="UP000230214"/>
    </source>
</evidence>
<accession>A0A2H0RCA4</accession>
<dbReference type="InterPro" id="IPR003607">
    <property type="entry name" value="HD/PDEase_dom"/>
</dbReference>
<keyword evidence="1" id="KW-0378">Hydrolase</keyword>
<dbReference type="InterPro" id="IPR012340">
    <property type="entry name" value="NA-bd_OB-fold"/>
</dbReference>
<evidence type="ECO:0000259" key="3">
    <source>
        <dbReference type="Pfam" id="PF01966"/>
    </source>
</evidence>
<dbReference type="InterPro" id="IPR004365">
    <property type="entry name" value="NA-bd_OB_tRNA"/>
</dbReference>
<dbReference type="SUPFAM" id="SSF50249">
    <property type="entry name" value="Nucleic acid-binding proteins"/>
    <property type="match status" value="1"/>
</dbReference>
<dbReference type="Pfam" id="PF01336">
    <property type="entry name" value="tRNA_anti-codon"/>
    <property type="match status" value="1"/>
</dbReference>
<name>A0A2H0RCA4_UNCKA</name>
<dbReference type="Gene3D" id="1.10.3210.10">
    <property type="entry name" value="Hypothetical protein af1432"/>
    <property type="match status" value="1"/>
</dbReference>
<evidence type="ECO:0008006" key="6">
    <source>
        <dbReference type="Google" id="ProtNLM"/>
    </source>
</evidence>
<dbReference type="CDD" id="cd00077">
    <property type="entry name" value="HDc"/>
    <property type="match status" value="1"/>
</dbReference>
<dbReference type="Proteomes" id="UP000230214">
    <property type="component" value="Unassembled WGS sequence"/>
</dbReference>
<dbReference type="GO" id="GO:0016787">
    <property type="term" value="F:hydrolase activity"/>
    <property type="evidence" value="ECO:0007669"/>
    <property type="project" value="UniProtKB-KW"/>
</dbReference>
<dbReference type="SUPFAM" id="SSF109604">
    <property type="entry name" value="HD-domain/PDEase-like"/>
    <property type="match status" value="1"/>
</dbReference>
<dbReference type="AlphaFoldDB" id="A0A2H0RCA4"/>
<dbReference type="PANTHER" id="PTHR37294:SF1">
    <property type="entry name" value="3'-5' EXORIBONUCLEASE YHAM"/>
    <property type="match status" value="1"/>
</dbReference>
<feature type="domain" description="HD" evidence="3">
    <location>
        <begin position="164"/>
        <end position="280"/>
    </location>
</feature>
<proteinExistence type="predicted"/>
<comment type="caution">
    <text evidence="4">The sequence shown here is derived from an EMBL/GenBank/DDBJ whole genome shotgun (WGS) entry which is preliminary data.</text>
</comment>
<dbReference type="Gene3D" id="2.40.50.140">
    <property type="entry name" value="Nucleic acid-binding proteins"/>
    <property type="match status" value="1"/>
</dbReference>
<evidence type="ECO:0000313" key="4">
    <source>
        <dbReference type="EMBL" id="PIR43674.1"/>
    </source>
</evidence>
<evidence type="ECO:0000259" key="2">
    <source>
        <dbReference type="Pfam" id="PF01336"/>
    </source>
</evidence>
<evidence type="ECO:0000256" key="1">
    <source>
        <dbReference type="ARBA" id="ARBA00022801"/>
    </source>
</evidence>
<feature type="domain" description="OB" evidence="2">
    <location>
        <begin position="31"/>
        <end position="93"/>
    </location>
</feature>
<dbReference type="InterPro" id="IPR050798">
    <property type="entry name" value="YhaM_exoribonuc/phosphodiest"/>
</dbReference>
<dbReference type="Pfam" id="PF01966">
    <property type="entry name" value="HD"/>
    <property type="match status" value="1"/>
</dbReference>
<organism evidence="4 5">
    <name type="scientific">candidate division WWE3 bacterium CG10_big_fil_rev_8_21_14_0_10_32_10</name>
    <dbReference type="NCBI Taxonomy" id="1975090"/>
    <lineage>
        <taxon>Bacteria</taxon>
        <taxon>Katanobacteria</taxon>
    </lineage>
</organism>
<dbReference type="GO" id="GO:0031125">
    <property type="term" value="P:rRNA 3'-end processing"/>
    <property type="evidence" value="ECO:0007669"/>
    <property type="project" value="TreeGrafter"/>
</dbReference>
<dbReference type="GO" id="GO:0003676">
    <property type="term" value="F:nucleic acid binding"/>
    <property type="evidence" value="ECO:0007669"/>
    <property type="project" value="InterPro"/>
</dbReference>
<gene>
    <name evidence="4" type="ORF">COV24_01295</name>
</gene>
<protein>
    <recommendedName>
        <fullName evidence="6">HD domain-containing protein</fullName>
    </recommendedName>
</protein>
<dbReference type="InterPro" id="IPR006674">
    <property type="entry name" value="HD_domain"/>
</dbReference>